<gene>
    <name evidence="2" type="primary">atsA</name>
    <name evidence="2" type="ORF">PCC6912_45920</name>
</gene>
<dbReference type="OrthoDB" id="509947at2"/>
<keyword evidence="2" id="KW-0808">Transferase</keyword>
<dbReference type="PANTHER" id="PTHR43792">
    <property type="entry name" value="GNAT FAMILY, PUTATIVE (AFU_ORTHOLOGUE AFUA_3G00765)-RELATED-RELATED"/>
    <property type="match status" value="1"/>
</dbReference>
<feature type="domain" description="N-acetyltransferase" evidence="1">
    <location>
        <begin position="9"/>
        <end position="166"/>
    </location>
</feature>
<evidence type="ECO:0000313" key="2">
    <source>
        <dbReference type="EMBL" id="RUR75695.1"/>
    </source>
</evidence>
<dbReference type="SUPFAM" id="SSF55729">
    <property type="entry name" value="Acyl-CoA N-acyltransferases (Nat)"/>
    <property type="match status" value="1"/>
</dbReference>
<dbReference type="Proteomes" id="UP000268857">
    <property type="component" value="Unassembled WGS sequence"/>
</dbReference>
<protein>
    <submittedName>
        <fullName evidence="2">N-acetyltransferase</fullName>
    </submittedName>
</protein>
<keyword evidence="3" id="KW-1185">Reference proteome</keyword>
<dbReference type="STRING" id="211165.GCA_000317285_05696"/>
<dbReference type="EMBL" id="RSCJ01000023">
    <property type="protein sequence ID" value="RUR75695.1"/>
    <property type="molecule type" value="Genomic_DNA"/>
</dbReference>
<accession>A0A3S0ZR58</accession>
<dbReference type="PANTHER" id="PTHR43792:SF1">
    <property type="entry name" value="N-ACETYLTRANSFERASE DOMAIN-CONTAINING PROTEIN"/>
    <property type="match status" value="1"/>
</dbReference>
<dbReference type="InterPro" id="IPR000182">
    <property type="entry name" value="GNAT_dom"/>
</dbReference>
<dbReference type="GO" id="GO:0016747">
    <property type="term" value="F:acyltransferase activity, transferring groups other than amino-acyl groups"/>
    <property type="evidence" value="ECO:0007669"/>
    <property type="project" value="InterPro"/>
</dbReference>
<evidence type="ECO:0000313" key="3">
    <source>
        <dbReference type="Proteomes" id="UP000268857"/>
    </source>
</evidence>
<dbReference type="PROSITE" id="PS51186">
    <property type="entry name" value="GNAT"/>
    <property type="match status" value="1"/>
</dbReference>
<organism evidence="2 3">
    <name type="scientific">Chlorogloeopsis fritschii PCC 6912</name>
    <dbReference type="NCBI Taxonomy" id="211165"/>
    <lineage>
        <taxon>Bacteria</taxon>
        <taxon>Bacillati</taxon>
        <taxon>Cyanobacteriota</taxon>
        <taxon>Cyanophyceae</taxon>
        <taxon>Nostocales</taxon>
        <taxon>Chlorogloeopsidaceae</taxon>
        <taxon>Chlorogloeopsis</taxon>
    </lineage>
</organism>
<dbReference type="Pfam" id="PF13302">
    <property type="entry name" value="Acetyltransf_3"/>
    <property type="match status" value="1"/>
</dbReference>
<dbReference type="AlphaFoldDB" id="A0A3S0ZR58"/>
<sequence length="166" mass="19050">MIIIETPRLILQHLTLDDVDELARIYGDPVVMKFYPSPYTYEQTQQQVERIINTYQQGGWSLWATIHKGDRKLIGRCGLISQLVDGQQEVEIGYLLAKEYWGQGLATEAAIACRNYGFEQLGFHRLISLIDPANIASQKVAMKNGMKYEKDAHMWGKIVRVYTVQK</sequence>
<dbReference type="Gene3D" id="3.40.630.30">
    <property type="match status" value="1"/>
</dbReference>
<comment type="caution">
    <text evidence="2">The sequence shown here is derived from an EMBL/GenBank/DDBJ whole genome shotgun (WGS) entry which is preliminary data.</text>
</comment>
<proteinExistence type="predicted"/>
<name>A0A3S0ZR58_CHLFR</name>
<evidence type="ECO:0000259" key="1">
    <source>
        <dbReference type="PROSITE" id="PS51186"/>
    </source>
</evidence>
<dbReference type="InterPro" id="IPR016181">
    <property type="entry name" value="Acyl_CoA_acyltransferase"/>
</dbReference>
<dbReference type="RefSeq" id="WP_016878936.1">
    <property type="nucleotide sequence ID" value="NZ_AJLN01000125.1"/>
</dbReference>
<dbReference type="InterPro" id="IPR051531">
    <property type="entry name" value="N-acetyltransferase"/>
</dbReference>
<reference evidence="2 3" key="1">
    <citation type="journal article" date="2019" name="Genome Biol. Evol.">
        <title>Day and night: Metabolic profiles and evolutionary relationships of six axenic non-marine cyanobacteria.</title>
        <authorList>
            <person name="Will S.E."/>
            <person name="Henke P."/>
            <person name="Boedeker C."/>
            <person name="Huang S."/>
            <person name="Brinkmann H."/>
            <person name="Rohde M."/>
            <person name="Jarek M."/>
            <person name="Friedl T."/>
            <person name="Seufert S."/>
            <person name="Schumacher M."/>
            <person name="Overmann J."/>
            <person name="Neumann-Schaal M."/>
            <person name="Petersen J."/>
        </authorList>
    </citation>
    <scope>NUCLEOTIDE SEQUENCE [LARGE SCALE GENOMIC DNA]</scope>
    <source>
        <strain evidence="2 3">PCC 6912</strain>
    </source>
</reference>